<comment type="caution">
    <text evidence="1">The sequence shown here is derived from an EMBL/GenBank/DDBJ whole genome shotgun (WGS) entry which is preliminary data.</text>
</comment>
<gene>
    <name evidence="1" type="ORF">H5410_052207</name>
</gene>
<dbReference type="EMBL" id="JACXVP010000010">
    <property type="protein sequence ID" value="KAG5581580.1"/>
    <property type="molecule type" value="Genomic_DNA"/>
</dbReference>
<protein>
    <submittedName>
        <fullName evidence="1">Uncharacterized protein</fullName>
    </submittedName>
</protein>
<dbReference type="Proteomes" id="UP000824120">
    <property type="component" value="Chromosome 10"/>
</dbReference>
<evidence type="ECO:0000313" key="2">
    <source>
        <dbReference type="Proteomes" id="UP000824120"/>
    </source>
</evidence>
<evidence type="ECO:0000313" key="1">
    <source>
        <dbReference type="EMBL" id="KAG5581580.1"/>
    </source>
</evidence>
<name>A0A9J5X2Q6_SOLCO</name>
<dbReference type="PANTHER" id="PTHR46238">
    <property type="entry name" value="REVERSE TRANSCRIPTASE DOMAIN-CONTAINING PROTEIN"/>
    <property type="match status" value="1"/>
</dbReference>
<accession>A0A9J5X2Q6</accession>
<keyword evidence="2" id="KW-1185">Reference proteome</keyword>
<organism evidence="1 2">
    <name type="scientific">Solanum commersonii</name>
    <name type="common">Commerson's wild potato</name>
    <name type="synonym">Commerson's nightshade</name>
    <dbReference type="NCBI Taxonomy" id="4109"/>
    <lineage>
        <taxon>Eukaryota</taxon>
        <taxon>Viridiplantae</taxon>
        <taxon>Streptophyta</taxon>
        <taxon>Embryophyta</taxon>
        <taxon>Tracheophyta</taxon>
        <taxon>Spermatophyta</taxon>
        <taxon>Magnoliopsida</taxon>
        <taxon>eudicotyledons</taxon>
        <taxon>Gunneridae</taxon>
        <taxon>Pentapetalae</taxon>
        <taxon>asterids</taxon>
        <taxon>lamiids</taxon>
        <taxon>Solanales</taxon>
        <taxon>Solanaceae</taxon>
        <taxon>Solanoideae</taxon>
        <taxon>Solaneae</taxon>
        <taxon>Solanum</taxon>
    </lineage>
</organism>
<sequence length="60" mass="7155">MRIFWDKRRCVDALVRICEELIIEDTSRGKGRPNKYWGDVIRLAMMQLRATGDMTLDRRV</sequence>
<dbReference type="OrthoDB" id="1302702at2759"/>
<proteinExistence type="predicted"/>
<dbReference type="PANTHER" id="PTHR46238:SF8">
    <property type="entry name" value="ENDONUCLEASE_EXONUCLEASE_PHOSPHATASE DOMAIN-CONTAINING PROTEIN"/>
    <property type="match status" value="1"/>
</dbReference>
<dbReference type="AlphaFoldDB" id="A0A9J5X2Q6"/>
<reference evidence="1 2" key="1">
    <citation type="submission" date="2020-09" db="EMBL/GenBank/DDBJ databases">
        <title>De no assembly of potato wild relative species, Solanum commersonii.</title>
        <authorList>
            <person name="Cho K."/>
        </authorList>
    </citation>
    <scope>NUCLEOTIDE SEQUENCE [LARGE SCALE GENOMIC DNA]</scope>
    <source>
        <strain evidence="1">LZ3.2</strain>
        <tissue evidence="1">Leaf</tissue>
    </source>
</reference>